<evidence type="ECO:0000256" key="5">
    <source>
        <dbReference type="ARBA" id="ARBA00023186"/>
    </source>
</evidence>
<feature type="compositionally biased region" description="Acidic residues" evidence="6">
    <location>
        <begin position="882"/>
        <end position="901"/>
    </location>
</feature>
<dbReference type="GO" id="GO:0005524">
    <property type="term" value="F:ATP binding"/>
    <property type="evidence" value="ECO:0007669"/>
    <property type="project" value="UniProtKB-KW"/>
</dbReference>
<feature type="compositionally biased region" description="Acidic residues" evidence="6">
    <location>
        <begin position="560"/>
        <end position="571"/>
    </location>
</feature>
<keyword evidence="4" id="KW-0067">ATP-binding</keyword>
<keyword evidence="2 7" id="KW-0732">Signal</keyword>
<dbReference type="InterPro" id="IPR013126">
    <property type="entry name" value="Hsp_70_fam"/>
</dbReference>
<dbReference type="PRINTS" id="PR00301">
    <property type="entry name" value="HEATSHOCK70"/>
</dbReference>
<name>M3HTD3_CANMX</name>
<feature type="region of interest" description="Disordered" evidence="6">
    <location>
        <begin position="560"/>
        <end position="594"/>
    </location>
</feature>
<dbReference type="GO" id="GO:0140662">
    <property type="term" value="F:ATP-dependent protein folding chaperone"/>
    <property type="evidence" value="ECO:0007669"/>
    <property type="project" value="InterPro"/>
</dbReference>
<dbReference type="SUPFAM" id="SSF53067">
    <property type="entry name" value="Actin-like ATPase domain"/>
    <property type="match status" value="2"/>
</dbReference>
<gene>
    <name evidence="8" type="ORF">G210_0242</name>
</gene>
<dbReference type="STRING" id="1245528.M3HTD3"/>
<dbReference type="Proteomes" id="UP000011777">
    <property type="component" value="Unassembled WGS sequence"/>
</dbReference>
<evidence type="ECO:0000313" key="9">
    <source>
        <dbReference type="Proteomes" id="UP000011777"/>
    </source>
</evidence>
<dbReference type="Gene3D" id="1.20.1270.10">
    <property type="match status" value="1"/>
</dbReference>
<protein>
    <submittedName>
        <fullName evidence="8">Uncharacterized protein</fullName>
    </submittedName>
</protein>
<evidence type="ECO:0000256" key="1">
    <source>
        <dbReference type="ARBA" id="ARBA00004319"/>
    </source>
</evidence>
<dbReference type="Pfam" id="PF00012">
    <property type="entry name" value="HSP70"/>
    <property type="match status" value="1"/>
</dbReference>
<dbReference type="OrthoDB" id="10262720at2759"/>
<dbReference type="CDD" id="cd10230">
    <property type="entry name" value="ASKHA_NBD_HSP70_HYOU1"/>
    <property type="match status" value="1"/>
</dbReference>
<dbReference type="PANTHER" id="PTHR45639:SF3">
    <property type="entry name" value="HYPOXIA UP-REGULATED PROTEIN 1"/>
    <property type="match status" value="1"/>
</dbReference>
<evidence type="ECO:0000256" key="6">
    <source>
        <dbReference type="SAM" id="MobiDB-lite"/>
    </source>
</evidence>
<accession>M3HTD3</accession>
<sequence>MKGLLLISLFLSTALAAILGIDYGQQFTKAVLLAPGVPFDIVLTDEGKRKDTSGLCIRNLGKNDLERVFGSQMGSLITRFPGNSILDLKQLLGKSIDDPTVTQYLKNHFVKLIPDEGRNGIKFDLGFNNSTLEFTVEEILAMNLNEIKNRALNDLEANPQAAVLVEDVAVSIPPFATQATRQAYLDSLVLANFSNVLGLVEEGSAVALNYISNRKLEKEEYDNVKRYYLVYDAGAGSTTATLFSFTPISIGQSVLEIESIGFDESFGGKALTNSIYSLVLEKFLNHFNLEESDLTDKIAARLHEVSEKAKLVLSVNNEFHTTLETIFDDKDFKVSVTRQEFEDINSDLMEHISNPILKALEDAGLKVDDIESVILNGGSTRVPFIQKHITSLVGDNKISKSVNTDESAALGTTLRGLKWKTNSVSNKDILLVEKNYHNFEISINGQDDEIVVFPKNSPVGNTTKVNLGKLQDNELTISLYEDGKLIKSYNFDDISTRTKKLSCKSKEDKEIVAEFVLDDNKMFDIVKVDLVCGSKNGGSFFNKLLNKEKDNDDEIIIEEAEEAEQGSDSDTTDNKNSNTTNSTKSTTSTTKKSKSVYVPIPKPVYPHTRPIGRVAKKTLFHKLAYLNAQDEIKIEADQIKNSLEAQCYQLRDYLDENEATLLEELSSDELEKIGQFVSEVVEWVDFESDDSSIEELKAKVGEVEEQFAHLKNIAEMTKADLSKEGIQKLFGDSSKLIMNIQSSMLEFGNKIAEMRTKYEDAGLDFEKENERIKQKLLGRGQDRMLSFEKNLGVYKDVLTEIGKVLEYNEKKFSQLSKQQLYSYHERLAKGVADMLGDIIAIETLHLERMELFESQFEKLLERKRQQEYRKKLREAQKAAKEPEEDDRVEIVEEDEEEEQVFDNEIPKQSPEESSESEPSAETEPEVEPEDVEHDEL</sequence>
<feature type="compositionally biased region" description="Low complexity" evidence="6">
    <location>
        <begin position="574"/>
        <end position="590"/>
    </location>
</feature>
<organism evidence="8 9">
    <name type="scientific">Candida maltosa (strain Xu316)</name>
    <name type="common">Yeast</name>
    <dbReference type="NCBI Taxonomy" id="1245528"/>
    <lineage>
        <taxon>Eukaryota</taxon>
        <taxon>Fungi</taxon>
        <taxon>Dikarya</taxon>
        <taxon>Ascomycota</taxon>
        <taxon>Saccharomycotina</taxon>
        <taxon>Pichiomycetes</taxon>
        <taxon>Debaryomycetaceae</taxon>
        <taxon>Candida/Lodderomyces clade</taxon>
        <taxon>Candida</taxon>
    </lineage>
</organism>
<dbReference type="Gene3D" id="3.30.420.40">
    <property type="match status" value="2"/>
</dbReference>
<reference evidence="8 9" key="1">
    <citation type="submission" date="2013-02" db="EMBL/GenBank/DDBJ databases">
        <title>Genome sequence of Candida maltosa Xu316, a potential industrial strain for xylitol and ethanol production.</title>
        <authorList>
            <person name="Yu J."/>
            <person name="Wang Q."/>
            <person name="Geng X."/>
            <person name="Bao W."/>
            <person name="He P."/>
            <person name="Cai J."/>
        </authorList>
    </citation>
    <scope>NUCLEOTIDE SEQUENCE [LARGE SCALE GENOMIC DNA]</scope>
    <source>
        <strain evidence="9">Xu316</strain>
    </source>
</reference>
<dbReference type="AlphaFoldDB" id="M3HTD3"/>
<evidence type="ECO:0000256" key="4">
    <source>
        <dbReference type="ARBA" id="ARBA00022840"/>
    </source>
</evidence>
<dbReference type="EMBL" id="AOGT01000095">
    <property type="protein sequence ID" value="EMG50877.1"/>
    <property type="molecule type" value="Genomic_DNA"/>
</dbReference>
<dbReference type="InterPro" id="IPR018181">
    <property type="entry name" value="Heat_shock_70_CS"/>
</dbReference>
<dbReference type="InterPro" id="IPR029048">
    <property type="entry name" value="HSP70_C_sf"/>
</dbReference>
<dbReference type="Gene3D" id="3.30.30.30">
    <property type="match status" value="1"/>
</dbReference>
<evidence type="ECO:0000256" key="3">
    <source>
        <dbReference type="ARBA" id="ARBA00022741"/>
    </source>
</evidence>
<dbReference type="PROSITE" id="PS01036">
    <property type="entry name" value="HSP70_3"/>
    <property type="match status" value="1"/>
</dbReference>
<keyword evidence="5" id="KW-0143">Chaperone</keyword>
<dbReference type="GO" id="GO:0030968">
    <property type="term" value="P:endoplasmic reticulum unfolded protein response"/>
    <property type="evidence" value="ECO:0007669"/>
    <property type="project" value="TreeGrafter"/>
</dbReference>
<feature type="region of interest" description="Disordered" evidence="6">
    <location>
        <begin position="874"/>
        <end position="936"/>
    </location>
</feature>
<comment type="subcellular location">
    <subcellularLocation>
        <location evidence="1">Endoplasmic reticulum lumen</location>
    </subcellularLocation>
</comment>
<keyword evidence="3" id="KW-0547">Nucleotide-binding</keyword>
<dbReference type="GO" id="GO:0005788">
    <property type="term" value="C:endoplasmic reticulum lumen"/>
    <property type="evidence" value="ECO:0007669"/>
    <property type="project" value="UniProtKB-SubCell"/>
</dbReference>
<evidence type="ECO:0000256" key="7">
    <source>
        <dbReference type="SAM" id="SignalP"/>
    </source>
</evidence>
<dbReference type="eggNOG" id="KOG0104">
    <property type="taxonomic scope" value="Eukaryota"/>
</dbReference>
<evidence type="ECO:0000313" key="8">
    <source>
        <dbReference type="EMBL" id="EMG50877.1"/>
    </source>
</evidence>
<dbReference type="OMA" id="DYGQQNI"/>
<dbReference type="InterPro" id="IPR043129">
    <property type="entry name" value="ATPase_NBD"/>
</dbReference>
<evidence type="ECO:0000256" key="2">
    <source>
        <dbReference type="ARBA" id="ARBA00022729"/>
    </source>
</evidence>
<dbReference type="SUPFAM" id="SSF100934">
    <property type="entry name" value="Heat shock protein 70kD (HSP70), C-terminal subdomain"/>
    <property type="match status" value="1"/>
</dbReference>
<dbReference type="GO" id="GO:0034663">
    <property type="term" value="C:endoplasmic reticulum chaperone complex"/>
    <property type="evidence" value="ECO:0007669"/>
    <property type="project" value="TreeGrafter"/>
</dbReference>
<dbReference type="HOGENOM" id="CLU_005965_5_0_1"/>
<dbReference type="PANTHER" id="PTHR45639">
    <property type="entry name" value="HSC70CB, ISOFORM G-RELATED"/>
    <property type="match status" value="1"/>
</dbReference>
<feature type="chain" id="PRO_5004034590" evidence="7">
    <location>
        <begin position="17"/>
        <end position="936"/>
    </location>
</feature>
<proteinExistence type="predicted"/>
<feature type="compositionally biased region" description="Acidic residues" evidence="6">
    <location>
        <begin position="912"/>
        <end position="936"/>
    </location>
</feature>
<dbReference type="Gene3D" id="3.90.640.10">
    <property type="entry name" value="Actin, Chain A, domain 4"/>
    <property type="match status" value="1"/>
</dbReference>
<comment type="caution">
    <text evidence="8">The sequence shown here is derived from an EMBL/GenBank/DDBJ whole genome shotgun (WGS) entry which is preliminary data.</text>
</comment>
<keyword evidence="9" id="KW-1185">Reference proteome</keyword>
<feature type="signal peptide" evidence="7">
    <location>
        <begin position="1"/>
        <end position="16"/>
    </location>
</feature>